<dbReference type="InParanoid" id="Q7RT27"/>
<sequence>MFNLEIKSKYVPPQRNIPIDMKRATSHFFIN</sequence>
<reference evidence="1 2" key="1">
    <citation type="journal article" date="2002" name="Nature">
        <title>Genome sequence and comparative analysis of the model rodent malaria parasite Plasmodium yoelii yoelii.</title>
        <authorList>
            <person name="Carlton J.M."/>
            <person name="Angiuoli S.V."/>
            <person name="Suh B.B."/>
            <person name="Kooij T.W."/>
            <person name="Pertea M."/>
            <person name="Silva J.C."/>
            <person name="Ermolaeva M.D."/>
            <person name="Allen J.E."/>
            <person name="Selengut J.D."/>
            <person name="Koo H.L."/>
            <person name="Peterson J.D."/>
            <person name="Pop M."/>
            <person name="Kosack D.S."/>
            <person name="Shumway M.F."/>
            <person name="Bidwell S.L."/>
            <person name="Shallom S.J."/>
            <person name="van Aken S.E."/>
            <person name="Riedmuller S.B."/>
            <person name="Feldblyum T.V."/>
            <person name="Cho J.K."/>
            <person name="Quackenbush J."/>
            <person name="Sedegah M."/>
            <person name="Shoaibi A."/>
            <person name="Cummings L.M."/>
            <person name="Florens L."/>
            <person name="Yates J.R."/>
            <person name="Raine J.D."/>
            <person name="Sinden R.E."/>
            <person name="Harris M.A."/>
            <person name="Cunningham D.A."/>
            <person name="Preiser P.R."/>
            <person name="Bergman L.W."/>
            <person name="Vaidya A.B."/>
            <person name="van Lin L.H."/>
            <person name="Janse C.J."/>
            <person name="Waters A.P."/>
            <person name="Smith H.O."/>
            <person name="White O.R."/>
            <person name="Salzberg S.L."/>
            <person name="Venter J.C."/>
            <person name="Fraser C.M."/>
            <person name="Hoffman S.L."/>
            <person name="Gardner M.J."/>
            <person name="Carucci D.J."/>
        </authorList>
    </citation>
    <scope>NUCLEOTIDE SEQUENCE [LARGE SCALE GENOMIC DNA]</scope>
    <source>
        <strain evidence="1 2">17XNL</strain>
    </source>
</reference>
<keyword evidence="2" id="KW-1185">Reference proteome</keyword>
<dbReference type="EMBL" id="AABL01000045">
    <property type="protein sequence ID" value="EAA21066.1"/>
    <property type="molecule type" value="Genomic_DNA"/>
</dbReference>
<comment type="caution">
    <text evidence="1">The sequence shown here is derived from an EMBL/GenBank/DDBJ whole genome shotgun (WGS) entry which is preliminary data.</text>
</comment>
<accession>Q7RT27</accession>
<name>Q7RT27_PLAYO</name>
<evidence type="ECO:0000313" key="2">
    <source>
        <dbReference type="Proteomes" id="UP000008553"/>
    </source>
</evidence>
<dbReference type="Proteomes" id="UP000008553">
    <property type="component" value="Unassembled WGS sequence"/>
</dbReference>
<proteinExistence type="predicted"/>
<evidence type="ECO:0000313" key="1">
    <source>
        <dbReference type="EMBL" id="EAA21066.1"/>
    </source>
</evidence>
<dbReference type="PaxDb" id="73239-Q7RT27"/>
<organism evidence="1 2">
    <name type="scientific">Plasmodium yoelii yoelii</name>
    <dbReference type="NCBI Taxonomy" id="73239"/>
    <lineage>
        <taxon>Eukaryota</taxon>
        <taxon>Sar</taxon>
        <taxon>Alveolata</taxon>
        <taxon>Apicomplexa</taxon>
        <taxon>Aconoidasida</taxon>
        <taxon>Haemosporida</taxon>
        <taxon>Plasmodiidae</taxon>
        <taxon>Plasmodium</taxon>
        <taxon>Plasmodium (Vinckeia)</taxon>
    </lineage>
</organism>
<gene>
    <name evidence="1" type="ORF">PY00174</name>
</gene>
<protein>
    <submittedName>
        <fullName evidence="1">Uncharacterized protein</fullName>
    </submittedName>
</protein>
<dbReference type="AlphaFoldDB" id="Q7RT27"/>